<comment type="caution">
    <text evidence="3">The sequence shown here is derived from an EMBL/GenBank/DDBJ whole genome shotgun (WGS) entry which is preliminary data.</text>
</comment>
<dbReference type="PANTHER" id="PTHR46268">
    <property type="entry name" value="STRESS RESPONSE PROTEIN NHAX"/>
    <property type="match status" value="1"/>
</dbReference>
<gene>
    <name evidence="3" type="ORF">HHL21_07665</name>
</gene>
<evidence type="ECO:0000313" key="3">
    <source>
        <dbReference type="EMBL" id="NML60962.1"/>
    </source>
</evidence>
<dbReference type="InterPro" id="IPR006016">
    <property type="entry name" value="UspA"/>
</dbReference>
<evidence type="ECO:0000313" key="4">
    <source>
        <dbReference type="Proteomes" id="UP000583752"/>
    </source>
</evidence>
<name>A0A848HIR2_9BURK</name>
<evidence type="ECO:0000256" key="1">
    <source>
        <dbReference type="ARBA" id="ARBA00008791"/>
    </source>
</evidence>
<dbReference type="AlphaFoldDB" id="A0A848HIR2"/>
<proteinExistence type="inferred from homology"/>
<evidence type="ECO:0000259" key="2">
    <source>
        <dbReference type="Pfam" id="PF00582"/>
    </source>
</evidence>
<dbReference type="RefSeq" id="WP_169464666.1">
    <property type="nucleotide sequence ID" value="NZ_JABBGG010000003.1"/>
</dbReference>
<dbReference type="CDD" id="cd00293">
    <property type="entry name" value="USP-like"/>
    <property type="match status" value="1"/>
</dbReference>
<reference evidence="3 4" key="1">
    <citation type="submission" date="2020-04" db="EMBL/GenBank/DDBJ databases">
        <title>Massilia sp. RP-1-19 isolated from soil.</title>
        <authorList>
            <person name="Dahal R.H."/>
        </authorList>
    </citation>
    <scope>NUCLEOTIDE SEQUENCE [LARGE SCALE GENOMIC DNA]</scope>
    <source>
        <strain evidence="3 4">RP-1-19</strain>
    </source>
</reference>
<feature type="domain" description="UspA" evidence="2">
    <location>
        <begin position="1"/>
        <end position="145"/>
    </location>
</feature>
<protein>
    <submittedName>
        <fullName evidence="3">Universal stress protein</fullName>
    </submittedName>
</protein>
<dbReference type="PRINTS" id="PR01438">
    <property type="entry name" value="UNVRSLSTRESS"/>
</dbReference>
<accession>A0A848HIR2</accession>
<dbReference type="InterPro" id="IPR014729">
    <property type="entry name" value="Rossmann-like_a/b/a_fold"/>
</dbReference>
<keyword evidence="4" id="KW-1185">Reference proteome</keyword>
<dbReference type="Gene3D" id="3.40.50.620">
    <property type="entry name" value="HUPs"/>
    <property type="match status" value="1"/>
</dbReference>
<dbReference type="EMBL" id="JABBGG010000003">
    <property type="protein sequence ID" value="NML60962.1"/>
    <property type="molecule type" value="Genomic_DNA"/>
</dbReference>
<organism evidence="3 4">
    <name type="scientific">Massilia polaris</name>
    <dbReference type="NCBI Taxonomy" id="2728846"/>
    <lineage>
        <taxon>Bacteria</taxon>
        <taxon>Pseudomonadati</taxon>
        <taxon>Pseudomonadota</taxon>
        <taxon>Betaproteobacteria</taxon>
        <taxon>Burkholderiales</taxon>
        <taxon>Oxalobacteraceae</taxon>
        <taxon>Telluria group</taxon>
        <taxon>Massilia</taxon>
    </lineage>
</organism>
<dbReference type="Pfam" id="PF00582">
    <property type="entry name" value="Usp"/>
    <property type="match status" value="1"/>
</dbReference>
<dbReference type="PANTHER" id="PTHR46268:SF6">
    <property type="entry name" value="UNIVERSAL STRESS PROTEIN UP12"/>
    <property type="match status" value="1"/>
</dbReference>
<comment type="similarity">
    <text evidence="1">Belongs to the universal stress protein A family.</text>
</comment>
<dbReference type="SUPFAM" id="SSF52402">
    <property type="entry name" value="Adenine nucleotide alpha hydrolases-like"/>
    <property type="match status" value="1"/>
</dbReference>
<sequence length="152" mass="15917">MFKTILVPTDGSDISQQAVAAAIDYARCCGAAIVALSVAEPYPVVPVVDGALVIDPGLDSRELQAQARERVDRIAAAAAAAGVPCTTLVALSFHPHEEIIAAAAQHHCDVIFMASHGRRGLGRLLAGSETQKVLAYAQAPVLVFRPPLAERI</sequence>
<dbReference type="InterPro" id="IPR006015">
    <property type="entry name" value="Universal_stress_UspA"/>
</dbReference>
<dbReference type="Proteomes" id="UP000583752">
    <property type="component" value="Unassembled WGS sequence"/>
</dbReference>